<feature type="compositionally biased region" description="Basic residues" evidence="1">
    <location>
        <begin position="622"/>
        <end position="631"/>
    </location>
</feature>
<feature type="domain" description="PB1-like" evidence="2">
    <location>
        <begin position="3"/>
        <end position="83"/>
    </location>
</feature>
<reference evidence="3" key="1">
    <citation type="submission" date="2023-02" db="EMBL/GenBank/DDBJ databases">
        <title>Genome of toxic invasive species Heracleum sosnowskyi carries increased number of genes despite the absence of recent whole-genome duplications.</title>
        <authorList>
            <person name="Schelkunov M."/>
            <person name="Shtratnikova V."/>
            <person name="Makarenko M."/>
            <person name="Klepikova A."/>
            <person name="Omelchenko D."/>
            <person name="Novikova G."/>
            <person name="Obukhova E."/>
            <person name="Bogdanov V."/>
            <person name="Penin A."/>
            <person name="Logacheva M."/>
        </authorList>
    </citation>
    <scope>NUCLEOTIDE SEQUENCE</scope>
    <source>
        <strain evidence="3">Hsosn_3</strain>
        <tissue evidence="3">Leaf</tissue>
    </source>
</reference>
<sequence>MVDKHIFIRFYHQGEFQKTKYSCGTCTKIPEPADADRLSLLEIMEHVKNDVGYTEIGGVYVKKGGCGWKIVNTDADVTGLVDRLTDGSSLDLYIDTVVDKAIEPANQIQPHVIIRPRTQYFEGPNFQLKRKFVTIQDLKQQQLDKKKSATGDGDKQIMITTIIKKPSENEKKSGSELKKINTNDEEILVPTEKEKVVKVADFELKRKKRMEENQKEIERLKLKQKAAELAKGKSKTKAKNVVVAEWSSDMELEFDRPYVSGHDSLSEEEIVHVIRKVKDVTSRPRTRAATNVAASTNVAGTEATEEELPPPPPLPVDRTTILRVPANEGIGSMEAYLLLQQQKRDKEEQEKRGHDIMNYEGDRDSNHGPPVSSVFETGESSTKIRRCRGPTKMNHVFTRKLHERPVIRLNRELQPVSKKDKVVAELSSFCGTIARLYIPLDFINWSKVPEEEKDGWWEYIKTKYIIPEEGKDWVLKTLDDNWRVYKSRIKARCFTKYDNDEDRLKSKPPTIPLQQFKVLLKYWSDESVQEKAAKCQASRKNVTDTHKAGRTSFAQLRSQMKTGKLGAANPTMSQFYPKTRKIQKKKAKKDGENAEESDDEDEEMVELDLAGHGPNWLVGRSGRTRRTKKNMPKKDHTDSAELAKVREEIAVEMQEKMKKKLRKIFEKLAEMNPTLNVNVEELCAESSDDEVDADDDEDNEDEENGEDQVDSDDDEAAADGNEAAT</sequence>
<feature type="region of interest" description="Disordered" evidence="1">
    <location>
        <begin position="564"/>
        <end position="641"/>
    </location>
</feature>
<feature type="compositionally biased region" description="Basic and acidic residues" evidence="1">
    <location>
        <begin position="357"/>
        <end position="366"/>
    </location>
</feature>
<feature type="region of interest" description="Disordered" evidence="1">
    <location>
        <begin position="357"/>
        <end position="383"/>
    </location>
</feature>
<protein>
    <recommendedName>
        <fullName evidence="2">PB1-like domain-containing protein</fullName>
    </recommendedName>
</protein>
<evidence type="ECO:0000313" key="4">
    <source>
        <dbReference type="Proteomes" id="UP001237642"/>
    </source>
</evidence>
<feature type="region of interest" description="Disordered" evidence="1">
    <location>
        <begin position="284"/>
        <end position="318"/>
    </location>
</feature>
<evidence type="ECO:0000259" key="2">
    <source>
        <dbReference type="Pfam" id="PF26130"/>
    </source>
</evidence>
<dbReference type="EMBL" id="JAUIZM010000003">
    <property type="protein sequence ID" value="KAK1394760.1"/>
    <property type="molecule type" value="Genomic_DNA"/>
</dbReference>
<gene>
    <name evidence="3" type="ORF">POM88_013816</name>
</gene>
<feature type="compositionally biased region" description="Basic residues" evidence="1">
    <location>
        <begin position="578"/>
        <end position="588"/>
    </location>
</feature>
<dbReference type="InterPro" id="IPR004252">
    <property type="entry name" value="Probable_transposase_24"/>
</dbReference>
<organism evidence="3 4">
    <name type="scientific">Heracleum sosnowskyi</name>
    <dbReference type="NCBI Taxonomy" id="360622"/>
    <lineage>
        <taxon>Eukaryota</taxon>
        <taxon>Viridiplantae</taxon>
        <taxon>Streptophyta</taxon>
        <taxon>Embryophyta</taxon>
        <taxon>Tracheophyta</taxon>
        <taxon>Spermatophyta</taxon>
        <taxon>Magnoliopsida</taxon>
        <taxon>eudicotyledons</taxon>
        <taxon>Gunneridae</taxon>
        <taxon>Pentapetalae</taxon>
        <taxon>asterids</taxon>
        <taxon>campanulids</taxon>
        <taxon>Apiales</taxon>
        <taxon>Apiaceae</taxon>
        <taxon>Apioideae</taxon>
        <taxon>apioid superclade</taxon>
        <taxon>Tordylieae</taxon>
        <taxon>Tordyliinae</taxon>
        <taxon>Heracleum</taxon>
    </lineage>
</organism>
<feature type="region of interest" description="Disordered" evidence="1">
    <location>
        <begin position="672"/>
        <end position="725"/>
    </location>
</feature>
<dbReference type="PANTHER" id="PTHR33144">
    <property type="entry name" value="OS10G0409366 PROTEIN-RELATED"/>
    <property type="match status" value="1"/>
</dbReference>
<keyword evidence="4" id="KW-1185">Reference proteome</keyword>
<dbReference type="PANTHER" id="PTHR33144:SF16">
    <property type="entry name" value="OS02G0129000 PROTEIN"/>
    <property type="match status" value="1"/>
</dbReference>
<feature type="compositionally biased region" description="Acidic residues" evidence="1">
    <location>
        <begin position="682"/>
        <end position="717"/>
    </location>
</feature>
<dbReference type="Proteomes" id="UP001237642">
    <property type="component" value="Unassembled WGS sequence"/>
</dbReference>
<feature type="compositionally biased region" description="Low complexity" evidence="1">
    <location>
        <begin position="287"/>
        <end position="299"/>
    </location>
</feature>
<dbReference type="Pfam" id="PF26130">
    <property type="entry name" value="PB1-like"/>
    <property type="match status" value="1"/>
</dbReference>
<name>A0AAD8IZ94_9APIA</name>
<evidence type="ECO:0000313" key="3">
    <source>
        <dbReference type="EMBL" id="KAK1394760.1"/>
    </source>
</evidence>
<feature type="compositionally biased region" description="Basic and acidic residues" evidence="1">
    <location>
        <begin position="632"/>
        <end position="641"/>
    </location>
</feature>
<reference evidence="3" key="2">
    <citation type="submission" date="2023-05" db="EMBL/GenBank/DDBJ databases">
        <authorList>
            <person name="Schelkunov M.I."/>
        </authorList>
    </citation>
    <scope>NUCLEOTIDE SEQUENCE</scope>
    <source>
        <strain evidence="3">Hsosn_3</strain>
        <tissue evidence="3">Leaf</tissue>
    </source>
</reference>
<feature type="compositionally biased region" description="Acidic residues" evidence="1">
    <location>
        <begin position="593"/>
        <end position="606"/>
    </location>
</feature>
<evidence type="ECO:0000256" key="1">
    <source>
        <dbReference type="SAM" id="MobiDB-lite"/>
    </source>
</evidence>
<comment type="caution">
    <text evidence="3">The sequence shown here is derived from an EMBL/GenBank/DDBJ whole genome shotgun (WGS) entry which is preliminary data.</text>
</comment>
<dbReference type="InterPro" id="IPR058594">
    <property type="entry name" value="PB1-like_dom_pln"/>
</dbReference>
<proteinExistence type="predicted"/>
<dbReference type="AlphaFoldDB" id="A0AAD8IZ94"/>
<accession>A0AAD8IZ94</accession>
<dbReference type="Pfam" id="PF03004">
    <property type="entry name" value="Transposase_24"/>
    <property type="match status" value="1"/>
</dbReference>